<name>A0A6G7ZLV9_9SPHN</name>
<dbReference type="SUPFAM" id="SSF160909">
    <property type="entry name" value="ATP12-like"/>
    <property type="match status" value="1"/>
</dbReference>
<evidence type="ECO:0000256" key="2">
    <source>
        <dbReference type="ARBA" id="ARBA00022946"/>
    </source>
</evidence>
<dbReference type="Proteomes" id="UP000502502">
    <property type="component" value="Chromosome"/>
</dbReference>
<keyword evidence="5" id="KW-1185">Reference proteome</keyword>
<dbReference type="PANTHER" id="PTHR21013:SF10">
    <property type="entry name" value="ATP SYNTHASE MITOCHONDRIAL F1 COMPLEX ASSEMBLY FACTOR 2"/>
    <property type="match status" value="1"/>
</dbReference>
<proteinExistence type="inferred from homology"/>
<dbReference type="InterPro" id="IPR011419">
    <property type="entry name" value="ATP12_ATP_synth-F1-assembly"/>
</dbReference>
<comment type="similarity">
    <text evidence="1">Belongs to the ATP12 family.</text>
</comment>
<keyword evidence="3" id="KW-0143">Chaperone</keyword>
<evidence type="ECO:0000256" key="3">
    <source>
        <dbReference type="ARBA" id="ARBA00023186"/>
    </source>
</evidence>
<dbReference type="PANTHER" id="PTHR21013">
    <property type="entry name" value="ATP SYNTHASE MITOCHONDRIAL F1 COMPLEX ASSEMBLY FACTOR 2/ATP12 PROTEIN, MITOCHONDRIAL PRECURSOR"/>
    <property type="match status" value="1"/>
</dbReference>
<keyword evidence="2" id="KW-0809">Transit peptide</keyword>
<organism evidence="4 5">
    <name type="scientific">Sphingomonas sinipercae</name>
    <dbReference type="NCBI Taxonomy" id="2714944"/>
    <lineage>
        <taxon>Bacteria</taxon>
        <taxon>Pseudomonadati</taxon>
        <taxon>Pseudomonadota</taxon>
        <taxon>Alphaproteobacteria</taxon>
        <taxon>Sphingomonadales</taxon>
        <taxon>Sphingomonadaceae</taxon>
        <taxon>Sphingomonas</taxon>
    </lineage>
</organism>
<dbReference type="AlphaFoldDB" id="A0A6G7ZLV9"/>
<dbReference type="InterPro" id="IPR023335">
    <property type="entry name" value="ATP12_ortho_dom_sf"/>
</dbReference>
<evidence type="ECO:0000313" key="4">
    <source>
        <dbReference type="EMBL" id="QIL01923.1"/>
    </source>
</evidence>
<protein>
    <submittedName>
        <fullName evidence="4">ATPase</fullName>
    </submittedName>
</protein>
<evidence type="ECO:0000256" key="1">
    <source>
        <dbReference type="ARBA" id="ARBA00008231"/>
    </source>
</evidence>
<dbReference type="RefSeq" id="WP_166092995.1">
    <property type="nucleotide sequence ID" value="NZ_CP049871.1"/>
</dbReference>
<dbReference type="KEGG" id="ssin:G7078_03370"/>
<dbReference type="Pfam" id="PF07542">
    <property type="entry name" value="ATP12"/>
    <property type="match status" value="1"/>
</dbReference>
<dbReference type="InterPro" id="IPR042272">
    <property type="entry name" value="ATP12_ATP_synth-F1-assembly_N"/>
</dbReference>
<dbReference type="EMBL" id="CP049871">
    <property type="protein sequence ID" value="QIL01923.1"/>
    <property type="molecule type" value="Genomic_DNA"/>
</dbReference>
<sequence>MKRFWKVAEPVESNDGWTIELDGRPVHTPARALLQLPTKALADAIAAEWSGAADTIDPRAMPLTGLANAAVDRIQPDPESFARDLGRYAQGDLACYRAEGPRELVSLQAESWDALLAWGRRRFDVDFQTTSGVMHVDQPIATVERLSHAVASVAPFQLAGLSPLVTIGGSLLAALAVLEKAMTPEAAWGCVTVDGRWQLSQWGADSEARQRLDNNRRDFLAAARFLELLDA</sequence>
<reference evidence="4 5" key="1">
    <citation type="submission" date="2020-03" db="EMBL/GenBank/DDBJ databases">
        <title>Sphingomonas sp. nov., isolated from fish.</title>
        <authorList>
            <person name="Hyun D.-W."/>
            <person name="Bae J.-W."/>
        </authorList>
    </citation>
    <scope>NUCLEOTIDE SEQUENCE [LARGE SCALE GENOMIC DNA]</scope>
    <source>
        <strain evidence="4 5">HDW15C</strain>
    </source>
</reference>
<gene>
    <name evidence="4" type="ORF">G7078_03370</name>
</gene>
<evidence type="ECO:0000313" key="5">
    <source>
        <dbReference type="Proteomes" id="UP000502502"/>
    </source>
</evidence>
<dbReference type="GO" id="GO:0043461">
    <property type="term" value="P:proton-transporting ATP synthase complex assembly"/>
    <property type="evidence" value="ECO:0007669"/>
    <property type="project" value="InterPro"/>
</dbReference>
<dbReference type="Gene3D" id="1.10.3580.10">
    <property type="entry name" value="ATP12 ATPase"/>
    <property type="match status" value="1"/>
</dbReference>
<dbReference type="Gene3D" id="3.30.2180.10">
    <property type="entry name" value="ATP12-like"/>
    <property type="match status" value="1"/>
</dbReference>
<accession>A0A6G7ZLV9</accession>